<dbReference type="KEGG" id="gms:SOIL9_78490"/>
<keyword evidence="1" id="KW-1133">Transmembrane helix</keyword>
<name>A0A6P2DHL9_9BACT</name>
<evidence type="ECO:0000313" key="3">
    <source>
        <dbReference type="Proteomes" id="UP000464178"/>
    </source>
</evidence>
<proteinExistence type="predicted"/>
<evidence type="ECO:0000313" key="2">
    <source>
        <dbReference type="EMBL" id="VTS01440.1"/>
    </source>
</evidence>
<organism evidence="2 3">
    <name type="scientific">Gemmata massiliana</name>
    <dbReference type="NCBI Taxonomy" id="1210884"/>
    <lineage>
        <taxon>Bacteria</taxon>
        <taxon>Pseudomonadati</taxon>
        <taxon>Planctomycetota</taxon>
        <taxon>Planctomycetia</taxon>
        <taxon>Gemmatales</taxon>
        <taxon>Gemmataceae</taxon>
        <taxon>Gemmata</taxon>
    </lineage>
</organism>
<keyword evidence="3" id="KW-1185">Reference proteome</keyword>
<keyword evidence="1" id="KW-0812">Transmembrane</keyword>
<protein>
    <submittedName>
        <fullName evidence="2">Uncharacterized protein</fullName>
    </submittedName>
</protein>
<dbReference type="AlphaFoldDB" id="A0A6P2DHL9"/>
<feature type="transmembrane region" description="Helical" evidence="1">
    <location>
        <begin position="47"/>
        <end position="70"/>
    </location>
</feature>
<evidence type="ECO:0000256" key="1">
    <source>
        <dbReference type="SAM" id="Phobius"/>
    </source>
</evidence>
<feature type="transmembrane region" description="Helical" evidence="1">
    <location>
        <begin position="12"/>
        <end position="41"/>
    </location>
</feature>
<reference evidence="2 3" key="1">
    <citation type="submission" date="2019-05" db="EMBL/GenBank/DDBJ databases">
        <authorList>
            <consortium name="Science for Life Laboratories"/>
        </authorList>
    </citation>
    <scope>NUCLEOTIDE SEQUENCE [LARGE SCALE GENOMIC DNA]</scope>
    <source>
        <strain evidence="2">Soil9</strain>
    </source>
</reference>
<sequence>MPAPPPTIRLRPVFIVMALGCSALFLLGPLAAAVVVVIFAPVDVSTYLAPGMVGFAIIMAWVMSSSVQWVELDDGVLRARKFLTRKIVVHRVRDIVAVKPLNSNLMGPMENALADLMMGTSNRGYELRFRDGSKLGLVRGDMAGLDEFLKVLAVEIAERCGPLEAS</sequence>
<dbReference type="EMBL" id="LR593886">
    <property type="protein sequence ID" value="VTS01440.1"/>
    <property type="molecule type" value="Genomic_DNA"/>
</dbReference>
<dbReference type="RefSeq" id="WP_162672451.1">
    <property type="nucleotide sequence ID" value="NZ_LR593886.1"/>
</dbReference>
<gene>
    <name evidence="2" type="ORF">SOIL9_78490</name>
</gene>
<accession>A0A6P2DHL9</accession>
<keyword evidence="1" id="KW-0472">Membrane</keyword>
<dbReference type="Proteomes" id="UP000464178">
    <property type="component" value="Chromosome"/>
</dbReference>